<dbReference type="AlphaFoldDB" id="A0A0A9ESD4"/>
<name>A0A0A9ESD4_ARUDO</name>
<accession>A0A0A9ESD4</accession>
<dbReference type="EMBL" id="GBRH01195967">
    <property type="protein sequence ID" value="JAE01929.1"/>
    <property type="molecule type" value="Transcribed_RNA"/>
</dbReference>
<evidence type="ECO:0000313" key="1">
    <source>
        <dbReference type="EMBL" id="JAE01929.1"/>
    </source>
</evidence>
<sequence>MLSNISPATCSTPAGSDENFSTTLVKCVCS</sequence>
<reference evidence="1" key="1">
    <citation type="submission" date="2014-09" db="EMBL/GenBank/DDBJ databases">
        <authorList>
            <person name="Magalhaes I.L.F."/>
            <person name="Oliveira U."/>
            <person name="Santos F.R."/>
            <person name="Vidigal T.H.D.A."/>
            <person name="Brescovit A.D."/>
            <person name="Santos A.J."/>
        </authorList>
    </citation>
    <scope>NUCLEOTIDE SEQUENCE</scope>
    <source>
        <tissue evidence="1">Shoot tissue taken approximately 20 cm above the soil surface</tissue>
    </source>
</reference>
<reference evidence="1" key="2">
    <citation type="journal article" date="2015" name="Data Brief">
        <title>Shoot transcriptome of the giant reed, Arundo donax.</title>
        <authorList>
            <person name="Barrero R.A."/>
            <person name="Guerrero F.D."/>
            <person name="Moolhuijzen P."/>
            <person name="Goolsby J.A."/>
            <person name="Tidwell J."/>
            <person name="Bellgard S.E."/>
            <person name="Bellgard M.I."/>
        </authorList>
    </citation>
    <scope>NUCLEOTIDE SEQUENCE</scope>
    <source>
        <tissue evidence="1">Shoot tissue taken approximately 20 cm above the soil surface</tissue>
    </source>
</reference>
<organism evidence="1">
    <name type="scientific">Arundo donax</name>
    <name type="common">Giant reed</name>
    <name type="synonym">Donax arundinaceus</name>
    <dbReference type="NCBI Taxonomy" id="35708"/>
    <lineage>
        <taxon>Eukaryota</taxon>
        <taxon>Viridiplantae</taxon>
        <taxon>Streptophyta</taxon>
        <taxon>Embryophyta</taxon>
        <taxon>Tracheophyta</taxon>
        <taxon>Spermatophyta</taxon>
        <taxon>Magnoliopsida</taxon>
        <taxon>Liliopsida</taxon>
        <taxon>Poales</taxon>
        <taxon>Poaceae</taxon>
        <taxon>PACMAD clade</taxon>
        <taxon>Arundinoideae</taxon>
        <taxon>Arundineae</taxon>
        <taxon>Arundo</taxon>
    </lineage>
</organism>
<proteinExistence type="predicted"/>
<protein>
    <submittedName>
        <fullName evidence="1">Uncharacterized protein</fullName>
    </submittedName>
</protein>